<dbReference type="EMBL" id="BAAAJX010000013">
    <property type="protein sequence ID" value="GAA1494077.1"/>
    <property type="molecule type" value="Genomic_DNA"/>
</dbReference>
<feature type="region of interest" description="Disordered" evidence="1">
    <location>
        <begin position="42"/>
        <end position="80"/>
    </location>
</feature>
<evidence type="ECO:0008006" key="4">
    <source>
        <dbReference type="Google" id="ProtNLM"/>
    </source>
</evidence>
<feature type="compositionally biased region" description="Low complexity" evidence="1">
    <location>
        <begin position="65"/>
        <end position="80"/>
    </location>
</feature>
<dbReference type="RefSeq" id="WP_204609847.1">
    <property type="nucleotide sequence ID" value="NZ_BAAAJX010000013.1"/>
</dbReference>
<keyword evidence="3" id="KW-1185">Reference proteome</keyword>
<gene>
    <name evidence="2" type="ORF">GCM10009627_24230</name>
</gene>
<dbReference type="Proteomes" id="UP001501742">
    <property type="component" value="Unassembled WGS sequence"/>
</dbReference>
<name>A0ABP4K5P3_9MICO</name>
<protein>
    <recommendedName>
        <fullName evidence="4">Septum formation-related domain-containing protein</fullName>
    </recommendedName>
</protein>
<accession>A0ABP4K5P3</accession>
<comment type="caution">
    <text evidence="2">The sequence shown here is derived from an EMBL/GenBank/DDBJ whole genome shotgun (WGS) entry which is preliminary data.</text>
</comment>
<organism evidence="2 3">
    <name type="scientific">Curtobacterium herbarum</name>
    <dbReference type="NCBI Taxonomy" id="150122"/>
    <lineage>
        <taxon>Bacteria</taxon>
        <taxon>Bacillati</taxon>
        <taxon>Actinomycetota</taxon>
        <taxon>Actinomycetes</taxon>
        <taxon>Micrococcales</taxon>
        <taxon>Microbacteriaceae</taxon>
        <taxon>Curtobacterium</taxon>
    </lineage>
</organism>
<reference evidence="3" key="1">
    <citation type="journal article" date="2019" name="Int. J. Syst. Evol. Microbiol.">
        <title>The Global Catalogue of Microorganisms (GCM) 10K type strain sequencing project: providing services to taxonomists for standard genome sequencing and annotation.</title>
        <authorList>
            <consortium name="The Broad Institute Genomics Platform"/>
            <consortium name="The Broad Institute Genome Sequencing Center for Infectious Disease"/>
            <person name="Wu L."/>
            <person name="Ma J."/>
        </authorList>
    </citation>
    <scope>NUCLEOTIDE SEQUENCE [LARGE SCALE GENOMIC DNA]</scope>
    <source>
        <strain evidence="3">JCM 12140</strain>
    </source>
</reference>
<sequence>MPAKRSRSTLTGVAAAVAAVVVIGGFALTNAREGDDAVLSAAPSATATDTADHDGTGTGTGTGAGTDTADGTSTSTGTDTGTSVAVIARQGPDLPGAPVLDRCGSDGRASVARYDTAALGDVVLQCGTSAQGYEHIRVRHTRDWQGVLSGHTTQRDWDDAMLTAVRTALTNPQKGLPVDAGDGKVCYAAPVRFDDGSAPSPDGFVKVIVSATTDRVITAYPTRDSDC</sequence>
<evidence type="ECO:0000313" key="2">
    <source>
        <dbReference type="EMBL" id="GAA1494077.1"/>
    </source>
</evidence>
<evidence type="ECO:0000313" key="3">
    <source>
        <dbReference type="Proteomes" id="UP001501742"/>
    </source>
</evidence>
<proteinExistence type="predicted"/>
<evidence type="ECO:0000256" key="1">
    <source>
        <dbReference type="SAM" id="MobiDB-lite"/>
    </source>
</evidence>